<gene>
    <name evidence="2" type="ORF">METZ01_LOCUS253527</name>
</gene>
<feature type="domain" description="PpiC" evidence="1">
    <location>
        <begin position="158"/>
        <end position="250"/>
    </location>
</feature>
<dbReference type="PROSITE" id="PS01096">
    <property type="entry name" value="PPIC_PPIASE_1"/>
    <property type="match status" value="1"/>
</dbReference>
<dbReference type="GO" id="GO:0003755">
    <property type="term" value="F:peptidyl-prolyl cis-trans isomerase activity"/>
    <property type="evidence" value="ECO:0007669"/>
    <property type="project" value="InterPro"/>
</dbReference>
<name>A0A382IP72_9ZZZZ</name>
<dbReference type="AlphaFoldDB" id="A0A382IP72"/>
<organism evidence="2">
    <name type="scientific">marine metagenome</name>
    <dbReference type="NCBI Taxonomy" id="408172"/>
    <lineage>
        <taxon>unclassified sequences</taxon>
        <taxon>metagenomes</taxon>
        <taxon>ecological metagenomes</taxon>
    </lineage>
</organism>
<protein>
    <recommendedName>
        <fullName evidence="1">PpiC domain-containing protein</fullName>
    </recommendedName>
</protein>
<dbReference type="EMBL" id="UINC01068222">
    <property type="protein sequence ID" value="SVC00673.1"/>
    <property type="molecule type" value="Genomic_DNA"/>
</dbReference>
<dbReference type="InterPro" id="IPR050245">
    <property type="entry name" value="PrsA_foldase"/>
</dbReference>
<dbReference type="PANTHER" id="PTHR47245">
    <property type="entry name" value="PEPTIDYLPROLYL ISOMERASE"/>
    <property type="match status" value="1"/>
</dbReference>
<dbReference type="InterPro" id="IPR046357">
    <property type="entry name" value="PPIase_dom_sf"/>
</dbReference>
<dbReference type="PANTHER" id="PTHR47245:SF2">
    <property type="entry name" value="PEPTIDYL-PROLYL CIS-TRANS ISOMERASE HP_0175-RELATED"/>
    <property type="match status" value="1"/>
</dbReference>
<reference evidence="2" key="1">
    <citation type="submission" date="2018-05" db="EMBL/GenBank/DDBJ databases">
        <authorList>
            <person name="Lanie J.A."/>
            <person name="Ng W.-L."/>
            <person name="Kazmierczak K.M."/>
            <person name="Andrzejewski T.M."/>
            <person name="Davidsen T.M."/>
            <person name="Wayne K.J."/>
            <person name="Tettelin H."/>
            <person name="Glass J.I."/>
            <person name="Rusch D."/>
            <person name="Podicherti R."/>
            <person name="Tsui H.-C.T."/>
            <person name="Winkler M.E."/>
        </authorList>
    </citation>
    <scope>NUCLEOTIDE SEQUENCE</scope>
</reference>
<dbReference type="PROSITE" id="PS50198">
    <property type="entry name" value="PPIC_PPIASE_2"/>
    <property type="match status" value="1"/>
</dbReference>
<dbReference type="InterPro" id="IPR023058">
    <property type="entry name" value="PPIase_PpiC_CS"/>
</dbReference>
<dbReference type="Gene3D" id="3.10.50.40">
    <property type="match status" value="1"/>
</dbReference>
<dbReference type="Pfam" id="PF13616">
    <property type="entry name" value="Rotamase_3"/>
    <property type="match status" value="1"/>
</dbReference>
<dbReference type="SUPFAM" id="SSF54534">
    <property type="entry name" value="FKBP-like"/>
    <property type="match status" value="1"/>
</dbReference>
<sequence>MTRLHRPLIGIATRPFAGALNRALLPLLAATMLAAGCGSSVEAVRVGDTALDRDGVAALVAEASGEPVDVDAVDASTAAAVVDRYVRYEALSDLLAEYDVVVDDEALTAARDRLIVAGIDAGDPSLPRFIGWQAALDLVETGGSGVRAAYEANAHLLGHELCTSHILVSYEDDAHAVMHLLASGEDFAELAISFSQDPGSGQAGGSLGCVALGRFVPTFERATLGALAAGETLVGPVPSEFGFHVIRIDEVRPVPPVAFDDLGPRLSAALLQIAGITRTVEVESRFGTWDPVVGRVAPPAGPMAPALARLGS</sequence>
<evidence type="ECO:0000313" key="2">
    <source>
        <dbReference type="EMBL" id="SVC00673.1"/>
    </source>
</evidence>
<evidence type="ECO:0000259" key="1">
    <source>
        <dbReference type="PROSITE" id="PS50198"/>
    </source>
</evidence>
<accession>A0A382IP72</accession>
<proteinExistence type="predicted"/>
<dbReference type="InterPro" id="IPR000297">
    <property type="entry name" value="PPIase_PpiC"/>
</dbReference>